<dbReference type="EMBL" id="KZ826195">
    <property type="protein sequence ID" value="PYH87658.1"/>
    <property type="molecule type" value="Genomic_DNA"/>
</dbReference>
<feature type="region of interest" description="Disordered" evidence="1">
    <location>
        <begin position="1"/>
        <end position="51"/>
    </location>
</feature>
<feature type="compositionally biased region" description="Basic and acidic residues" evidence="1">
    <location>
        <begin position="156"/>
        <end position="166"/>
    </location>
</feature>
<keyword evidence="3" id="KW-1185">Reference proteome</keyword>
<reference evidence="2 3" key="1">
    <citation type="submission" date="2018-02" db="EMBL/GenBank/DDBJ databases">
        <title>The genomes of Aspergillus section Nigri reveals drivers in fungal speciation.</title>
        <authorList>
            <consortium name="DOE Joint Genome Institute"/>
            <person name="Vesth T.C."/>
            <person name="Nybo J."/>
            <person name="Theobald S."/>
            <person name="Brandl J."/>
            <person name="Frisvad J.C."/>
            <person name="Nielsen K.F."/>
            <person name="Lyhne E.K."/>
            <person name="Kogle M.E."/>
            <person name="Kuo A."/>
            <person name="Riley R."/>
            <person name="Clum A."/>
            <person name="Nolan M."/>
            <person name="Lipzen A."/>
            <person name="Salamov A."/>
            <person name="Henrissat B."/>
            <person name="Wiebenga A."/>
            <person name="De vries R.P."/>
            <person name="Grigoriev I.V."/>
            <person name="Mortensen U.H."/>
            <person name="Andersen M.R."/>
            <person name="Baker S.E."/>
        </authorList>
    </citation>
    <scope>NUCLEOTIDE SEQUENCE [LARGE SCALE GENOMIC DNA]</scope>
    <source>
        <strain evidence="2 3">CBS 707.79</strain>
    </source>
</reference>
<feature type="region of interest" description="Disordered" evidence="1">
    <location>
        <begin position="375"/>
        <end position="405"/>
    </location>
</feature>
<protein>
    <submittedName>
        <fullName evidence="2">Uncharacterized protein</fullName>
    </submittedName>
</protein>
<feature type="compositionally biased region" description="Basic and acidic residues" evidence="1">
    <location>
        <begin position="375"/>
        <end position="394"/>
    </location>
</feature>
<evidence type="ECO:0000256" key="1">
    <source>
        <dbReference type="SAM" id="MobiDB-lite"/>
    </source>
</evidence>
<evidence type="ECO:0000313" key="2">
    <source>
        <dbReference type="EMBL" id="PYH87658.1"/>
    </source>
</evidence>
<feature type="compositionally biased region" description="Pro residues" evidence="1">
    <location>
        <begin position="1"/>
        <end position="11"/>
    </location>
</feature>
<accession>A0A319DHR4</accession>
<name>A0A319DHR4_9EURO</name>
<proteinExistence type="predicted"/>
<feature type="compositionally biased region" description="Basic and acidic residues" evidence="1">
    <location>
        <begin position="192"/>
        <end position="204"/>
    </location>
</feature>
<dbReference type="VEuPathDB" id="FungiDB:BO71DRAFT_489397"/>
<sequence length="498" mass="57105">MSPNQYPPDVGPSPFDANPWEEVAREREEPEQVSNNTNKPPDNPIPREGEGLGLIFQPLNQQIDILNEQITKVAIAIQKTQGLVNGVKAQVKVLNQPVVSALVDADASLHYLRIGAKLKTLANNIGMIVPDHGRQLVRHARPAYGETSGGLSSEAPRSDSWTRDDSPSTYLHSSGSLASSVDVSRRRRRKKNTLEERPRPRRDVSSGSRRVAFRREPSVIARRRYYLSKSPSSDSELEGYFERPRQMYNTHPGRRVTEHREPSIIARRHYYSSSDCDPGEYFAPHTLHPRQRYSHPYRREMEPMTRPSQTLPYFDRRLARAREDYYSNPERRFILVRNQQAKWADGNHSAYSNEAVDGNFDTDVDEEVCEGYGRDFDHEYDKDFDEELNHGPDRELDEDSDEESKLKEEGYLLMKRLYRLLEQIEVAQSRRIRPAVQSDHKPLQCIASSGYGETGQNEAKGKFRERLNKTAAHIKAMLANRIIPSKSKPGHETSIMDR</sequence>
<gene>
    <name evidence="2" type="ORF">BO71DRAFT_489397</name>
</gene>
<dbReference type="Proteomes" id="UP000247810">
    <property type="component" value="Unassembled WGS sequence"/>
</dbReference>
<organism evidence="2 3">
    <name type="scientific">Aspergillus ellipticus CBS 707.79</name>
    <dbReference type="NCBI Taxonomy" id="1448320"/>
    <lineage>
        <taxon>Eukaryota</taxon>
        <taxon>Fungi</taxon>
        <taxon>Dikarya</taxon>
        <taxon>Ascomycota</taxon>
        <taxon>Pezizomycotina</taxon>
        <taxon>Eurotiomycetes</taxon>
        <taxon>Eurotiomycetidae</taxon>
        <taxon>Eurotiales</taxon>
        <taxon>Aspergillaceae</taxon>
        <taxon>Aspergillus</taxon>
        <taxon>Aspergillus subgen. Circumdati</taxon>
    </lineage>
</organism>
<feature type="compositionally biased region" description="Low complexity" evidence="1">
    <location>
        <begin position="168"/>
        <end position="182"/>
    </location>
</feature>
<dbReference type="OrthoDB" id="3045089at2759"/>
<feature type="region of interest" description="Disordered" evidence="1">
    <location>
        <begin position="142"/>
        <end position="210"/>
    </location>
</feature>
<dbReference type="AlphaFoldDB" id="A0A319DHR4"/>
<evidence type="ECO:0000313" key="3">
    <source>
        <dbReference type="Proteomes" id="UP000247810"/>
    </source>
</evidence>